<dbReference type="Pfam" id="PF00017">
    <property type="entry name" value="SH2"/>
    <property type="match status" value="1"/>
</dbReference>
<keyword evidence="8 13" id="KW-0238">DNA-binding</keyword>
<dbReference type="PANTHER" id="PTHR11801">
    <property type="entry name" value="SIGNAL TRANSDUCER AND ACTIVATOR OF TRANSCRIPTION"/>
    <property type="match status" value="1"/>
</dbReference>
<dbReference type="InterPro" id="IPR048988">
    <property type="entry name" value="STAT_linker"/>
</dbReference>
<evidence type="ECO:0000256" key="7">
    <source>
        <dbReference type="ARBA" id="ARBA00023015"/>
    </source>
</evidence>
<keyword evidence="7 13" id="KW-0805">Transcription regulation</keyword>
<reference evidence="15" key="3">
    <citation type="submission" date="2025-09" db="UniProtKB">
        <authorList>
            <consortium name="Ensembl"/>
        </authorList>
    </citation>
    <scope>IDENTIFICATION</scope>
</reference>
<evidence type="ECO:0000256" key="4">
    <source>
        <dbReference type="ARBA" id="ARBA00022490"/>
    </source>
</evidence>
<dbReference type="InterPro" id="IPR012345">
    <property type="entry name" value="STAT_TF_DNA-bd_N"/>
</dbReference>
<dbReference type="GO" id="GO:0005634">
    <property type="term" value="C:nucleus"/>
    <property type="evidence" value="ECO:0007669"/>
    <property type="project" value="UniProtKB-SubCell"/>
</dbReference>
<dbReference type="Pfam" id="PF02865">
    <property type="entry name" value="STAT_int"/>
    <property type="match status" value="1"/>
</dbReference>
<comment type="similarity">
    <text evidence="3 13">Belongs to the transcription factor STAT family.</text>
</comment>
<dbReference type="Pfam" id="PF02864">
    <property type="entry name" value="STAT_bind"/>
    <property type="match status" value="1"/>
</dbReference>
<evidence type="ECO:0000256" key="9">
    <source>
        <dbReference type="ARBA" id="ARBA00023159"/>
    </source>
</evidence>
<dbReference type="GO" id="GO:0003677">
    <property type="term" value="F:DNA binding"/>
    <property type="evidence" value="ECO:0007669"/>
    <property type="project" value="UniProtKB-KW"/>
</dbReference>
<dbReference type="FunFam" id="1.20.1050.20:FF:000001">
    <property type="entry name" value="Signal transducer and activator of transcription"/>
    <property type="match status" value="1"/>
</dbReference>
<dbReference type="AlphaFoldDB" id="A0A3P8WH44"/>
<keyword evidence="16" id="KW-1185">Reference proteome</keyword>
<dbReference type="InterPro" id="IPR036860">
    <property type="entry name" value="SH2_dom_sf"/>
</dbReference>
<dbReference type="GO" id="GO:0003700">
    <property type="term" value="F:DNA-binding transcription factor activity"/>
    <property type="evidence" value="ECO:0007669"/>
    <property type="project" value="InterPro"/>
</dbReference>
<keyword evidence="11 13" id="KW-0539">Nucleus</keyword>
<sequence>MSQWKQIQQLENRLLEHVDYLYDDTFPMDIRQGLAGWIEEQDWDTAAEDEPMAAALLSNLLTQLERVRLQEQNFLQRHNMKIIQQQLQMKYSTNPGVMARVISTCLREERRILSSSCQQEQGPLEKSLQDSGTFERQKNMENRIGLIRGGVQFMDQSVKYIEDMQDDFDFRYKTLQSRESSDRNSEMMKQEVARLQEMLNRLDFKRKEVLSKMDVLVKEIDDLMTSQLNPELKDWKRRQQIATIGGPLLTGLDQLQSWFTLTAQSLFQIKRQLDKLGELVLKVTYESDPIQQQKPLIEERIKYLLYNLIKSSFVVEKQPCMPTHPQKPLIIKTGVQFTTKVRLLVKLPEVDYQLKVKTTFDKDLPPGRSRQFFILTNNTKVMDIEDYSNGCLSVEFRHLQLKEKKYINGTKGNEGLLSVTEELHSLSFEASFTVQGLNIDLETCSLPLVVISNVSQLPGGWASIVWYNLLTDEPKNLVFFGNPPRASWNQLSEVLSWQFSTFAGRGLNKEQLSMLGEKLLGLHTSCSDHTVSWSKFCKENISGKPFSFWMWLDSILELIKKHLLPVWNENYIMGFVSKEMERILLKDKEPGTFLLRFSESHLGGITFTWVEHNGNGDVKFNSVEPYTKNRLSALPFADIIRDYKVISDGVVPENPLKFLYPHIPKDEAFGPLYNSQPSKVHPYIPSTLIPISELRSRSITTPPPCQSPEPPMTPGEFHMLSEHLCFDIDTISPPYSE</sequence>
<dbReference type="SMART" id="SM00964">
    <property type="entry name" value="STAT_int"/>
    <property type="match status" value="1"/>
</dbReference>
<evidence type="ECO:0000256" key="2">
    <source>
        <dbReference type="ARBA" id="ARBA00004496"/>
    </source>
</evidence>
<keyword evidence="4 13" id="KW-0963">Cytoplasm</keyword>
<dbReference type="SUPFAM" id="SSF49417">
    <property type="entry name" value="p53-like transcription factors"/>
    <property type="match status" value="1"/>
</dbReference>
<dbReference type="InterPro" id="IPR013801">
    <property type="entry name" value="STAT_TF_DNA-bd"/>
</dbReference>
<dbReference type="SUPFAM" id="SSF55550">
    <property type="entry name" value="SH2 domain"/>
    <property type="match status" value="1"/>
</dbReference>
<evidence type="ECO:0000256" key="1">
    <source>
        <dbReference type="ARBA" id="ARBA00004123"/>
    </source>
</evidence>
<dbReference type="FunFam" id="2.60.40.630:FF:000011">
    <property type="entry name" value="Novel protein similar to human signal transduction and activator of transcription 4 (STAT4)"/>
    <property type="match status" value="1"/>
</dbReference>
<dbReference type="OrthoDB" id="19300at2759"/>
<dbReference type="Gene3D" id="1.10.532.10">
    <property type="entry name" value="STAT transcription factor, N-terminal domain"/>
    <property type="match status" value="1"/>
</dbReference>
<dbReference type="Ensembl" id="ENSCSET00000026405.1">
    <property type="protein sequence ID" value="ENSCSEP00000026064.1"/>
    <property type="gene ID" value="ENSCSEG00000016636.1"/>
</dbReference>
<dbReference type="Gene3D" id="2.60.40.630">
    <property type="entry name" value="STAT transcription factor, DNA-binding domain"/>
    <property type="match status" value="1"/>
</dbReference>
<dbReference type="InterPro" id="IPR036535">
    <property type="entry name" value="STAT_N_sf"/>
</dbReference>
<dbReference type="GO" id="GO:0019221">
    <property type="term" value="P:cytokine-mediated signaling pathway"/>
    <property type="evidence" value="ECO:0007669"/>
    <property type="project" value="UniProtKB-ARBA"/>
</dbReference>
<keyword evidence="10 13" id="KW-0804">Transcription</keyword>
<dbReference type="OMA" id="EGSHMVT"/>
<dbReference type="SUPFAM" id="SSF47655">
    <property type="entry name" value="STAT"/>
    <property type="match status" value="1"/>
</dbReference>
<dbReference type="InterPro" id="IPR013800">
    <property type="entry name" value="STAT_TF_alpha"/>
</dbReference>
<dbReference type="InterPro" id="IPR015988">
    <property type="entry name" value="STAT_TF_CC"/>
</dbReference>
<dbReference type="InterPro" id="IPR008967">
    <property type="entry name" value="p53-like_TF_DNA-bd_sf"/>
</dbReference>
<dbReference type="Pfam" id="PF01017">
    <property type="entry name" value="STAT_alpha"/>
    <property type="match status" value="1"/>
</dbReference>
<dbReference type="STRING" id="244447.ENSCSEP00000026064"/>
<dbReference type="GeneTree" id="ENSGT01050000244905"/>
<dbReference type="PROSITE" id="PS50001">
    <property type="entry name" value="SH2"/>
    <property type="match status" value="1"/>
</dbReference>
<reference evidence="15 16" key="1">
    <citation type="journal article" date="2014" name="Nat. Genet.">
        <title>Whole-genome sequence of a flatfish provides insights into ZW sex chromosome evolution and adaptation to a benthic lifestyle.</title>
        <authorList>
            <person name="Chen S."/>
            <person name="Zhang G."/>
            <person name="Shao C."/>
            <person name="Huang Q."/>
            <person name="Liu G."/>
            <person name="Zhang P."/>
            <person name="Song W."/>
            <person name="An N."/>
            <person name="Chalopin D."/>
            <person name="Volff J.N."/>
            <person name="Hong Y."/>
            <person name="Li Q."/>
            <person name="Sha Z."/>
            <person name="Zhou H."/>
            <person name="Xie M."/>
            <person name="Yu Q."/>
            <person name="Liu Y."/>
            <person name="Xiang H."/>
            <person name="Wang N."/>
            <person name="Wu K."/>
            <person name="Yang C."/>
            <person name="Zhou Q."/>
            <person name="Liao X."/>
            <person name="Yang L."/>
            <person name="Hu Q."/>
            <person name="Zhang J."/>
            <person name="Meng L."/>
            <person name="Jin L."/>
            <person name="Tian Y."/>
            <person name="Lian J."/>
            <person name="Yang J."/>
            <person name="Miao G."/>
            <person name="Liu S."/>
            <person name="Liang Z."/>
            <person name="Yan F."/>
            <person name="Li Y."/>
            <person name="Sun B."/>
            <person name="Zhang H."/>
            <person name="Zhang J."/>
            <person name="Zhu Y."/>
            <person name="Du M."/>
            <person name="Zhao Y."/>
            <person name="Schartl M."/>
            <person name="Tang Q."/>
            <person name="Wang J."/>
        </authorList>
    </citation>
    <scope>NUCLEOTIDE SEQUENCE</scope>
</reference>
<dbReference type="Gene3D" id="1.10.238.10">
    <property type="entry name" value="EF-hand"/>
    <property type="match status" value="1"/>
</dbReference>
<keyword evidence="9 13" id="KW-0010">Activator</keyword>
<evidence type="ECO:0000256" key="13">
    <source>
        <dbReference type="RuleBase" id="RU046415"/>
    </source>
</evidence>
<evidence type="ECO:0000256" key="6">
    <source>
        <dbReference type="ARBA" id="ARBA00022999"/>
    </source>
</evidence>
<organism evidence="15 16">
    <name type="scientific">Cynoglossus semilaevis</name>
    <name type="common">Tongue sole</name>
    <dbReference type="NCBI Taxonomy" id="244447"/>
    <lineage>
        <taxon>Eukaryota</taxon>
        <taxon>Metazoa</taxon>
        <taxon>Chordata</taxon>
        <taxon>Craniata</taxon>
        <taxon>Vertebrata</taxon>
        <taxon>Euteleostomi</taxon>
        <taxon>Actinopterygii</taxon>
        <taxon>Neopterygii</taxon>
        <taxon>Teleostei</taxon>
        <taxon>Neoteleostei</taxon>
        <taxon>Acanthomorphata</taxon>
        <taxon>Carangaria</taxon>
        <taxon>Pleuronectiformes</taxon>
        <taxon>Pleuronectoidei</taxon>
        <taxon>Cynoglossidae</taxon>
        <taxon>Cynoglossinae</taxon>
        <taxon>Cynoglossus</taxon>
    </lineage>
</organism>
<feature type="domain" description="SH2" evidence="14">
    <location>
        <begin position="567"/>
        <end position="662"/>
    </location>
</feature>
<dbReference type="InterPro" id="IPR000980">
    <property type="entry name" value="SH2"/>
</dbReference>
<evidence type="ECO:0000259" key="14">
    <source>
        <dbReference type="PROSITE" id="PS50001"/>
    </source>
</evidence>
<comment type="subcellular location">
    <subcellularLocation>
        <location evidence="2 13">Cytoplasm</location>
    </subcellularLocation>
    <subcellularLocation>
        <location evidence="1 13">Nucleus</location>
    </subcellularLocation>
</comment>
<accession>A0A3P8WH44</accession>
<evidence type="ECO:0000313" key="15">
    <source>
        <dbReference type="Ensembl" id="ENSCSEP00000026064.1"/>
    </source>
</evidence>
<dbReference type="InterPro" id="IPR013799">
    <property type="entry name" value="STAT_TF_prot_interaction"/>
</dbReference>
<dbReference type="Gene3D" id="3.30.505.10">
    <property type="entry name" value="SH2 domain"/>
    <property type="match status" value="1"/>
</dbReference>
<dbReference type="InParanoid" id="A0A3P8WH44"/>
<evidence type="ECO:0000256" key="12">
    <source>
        <dbReference type="PROSITE-ProRule" id="PRU00191"/>
    </source>
</evidence>
<evidence type="ECO:0000256" key="10">
    <source>
        <dbReference type="ARBA" id="ARBA00023163"/>
    </source>
</evidence>
<dbReference type="Proteomes" id="UP000265120">
    <property type="component" value="Chromosome 16"/>
</dbReference>
<evidence type="ECO:0000256" key="5">
    <source>
        <dbReference type="ARBA" id="ARBA00022553"/>
    </source>
</evidence>
<dbReference type="FunFam" id="3.30.505.10:FF:000003">
    <property type="entry name" value="Signal transducer and activator of transcription"/>
    <property type="match status" value="1"/>
</dbReference>
<proteinExistence type="inferred from homology"/>
<evidence type="ECO:0000256" key="8">
    <source>
        <dbReference type="ARBA" id="ARBA00023125"/>
    </source>
</evidence>
<keyword evidence="6 12" id="KW-0727">SH2 domain</keyword>
<reference evidence="15" key="2">
    <citation type="submission" date="2025-08" db="UniProtKB">
        <authorList>
            <consortium name="Ensembl"/>
        </authorList>
    </citation>
    <scope>IDENTIFICATION</scope>
</reference>
<keyword evidence="5 13" id="KW-0597">Phosphoprotein</keyword>
<evidence type="ECO:0000256" key="3">
    <source>
        <dbReference type="ARBA" id="ARBA00005586"/>
    </source>
</evidence>
<evidence type="ECO:0000313" key="16">
    <source>
        <dbReference type="Proteomes" id="UP000265120"/>
    </source>
</evidence>
<dbReference type="GO" id="GO:0005737">
    <property type="term" value="C:cytoplasm"/>
    <property type="evidence" value="ECO:0007669"/>
    <property type="project" value="UniProtKB-SubCell"/>
</dbReference>
<protein>
    <recommendedName>
        <fullName evidence="13">Signal transducer and activator of transcription</fullName>
    </recommendedName>
</protein>
<dbReference type="FunFam" id="1.10.238.10:FF:000012">
    <property type="entry name" value="Signal transducer and activator of transcription"/>
    <property type="match status" value="1"/>
</dbReference>
<evidence type="ECO:0000256" key="11">
    <source>
        <dbReference type="ARBA" id="ARBA00023242"/>
    </source>
</evidence>
<dbReference type="Gene3D" id="1.20.1050.20">
    <property type="entry name" value="STAT transcription factor, all-alpha domain"/>
    <property type="match status" value="1"/>
</dbReference>
<dbReference type="Pfam" id="PF21354">
    <property type="entry name" value="STAT_linker"/>
    <property type="match status" value="1"/>
</dbReference>
<dbReference type="InterPro" id="IPR001217">
    <property type="entry name" value="STAT"/>
</dbReference>
<name>A0A3P8WH44_CYNSE</name>
<dbReference type="SUPFAM" id="SSF48092">
    <property type="entry name" value="Transcription factor STAT-4 N-domain"/>
    <property type="match status" value="1"/>
</dbReference>